<feature type="compositionally biased region" description="Polar residues" evidence="1">
    <location>
        <begin position="1"/>
        <end position="13"/>
    </location>
</feature>
<feature type="region of interest" description="Disordered" evidence="1">
    <location>
        <begin position="1"/>
        <end position="26"/>
    </location>
</feature>
<dbReference type="Proteomes" id="UP001152622">
    <property type="component" value="Chromosome 16"/>
</dbReference>
<evidence type="ECO:0000313" key="3">
    <source>
        <dbReference type="Proteomes" id="UP001152622"/>
    </source>
</evidence>
<accession>A0A9Q1EL64</accession>
<dbReference type="AlphaFoldDB" id="A0A9Q1EL64"/>
<evidence type="ECO:0000256" key="1">
    <source>
        <dbReference type="SAM" id="MobiDB-lite"/>
    </source>
</evidence>
<keyword evidence="3" id="KW-1185">Reference proteome</keyword>
<organism evidence="2 3">
    <name type="scientific">Synaphobranchus kaupii</name>
    <name type="common">Kaup's arrowtooth eel</name>
    <dbReference type="NCBI Taxonomy" id="118154"/>
    <lineage>
        <taxon>Eukaryota</taxon>
        <taxon>Metazoa</taxon>
        <taxon>Chordata</taxon>
        <taxon>Craniata</taxon>
        <taxon>Vertebrata</taxon>
        <taxon>Euteleostomi</taxon>
        <taxon>Actinopterygii</taxon>
        <taxon>Neopterygii</taxon>
        <taxon>Teleostei</taxon>
        <taxon>Anguilliformes</taxon>
        <taxon>Synaphobranchidae</taxon>
        <taxon>Synaphobranchus</taxon>
    </lineage>
</organism>
<sequence>MHPQSEVCQRSPPNSHPPAASGRKPRALNLKKEGIGPLVSLLWDSSLSRDCKSVKTGSCACAEGVGGTQEPAPKLRNGRDRAHKRAKGKPRPDLLCPSNPASPFLLT</sequence>
<reference evidence="2" key="1">
    <citation type="journal article" date="2023" name="Science">
        <title>Genome structures resolve the early diversification of teleost fishes.</title>
        <authorList>
            <person name="Parey E."/>
            <person name="Louis A."/>
            <person name="Montfort J."/>
            <person name="Bouchez O."/>
            <person name="Roques C."/>
            <person name="Iampietro C."/>
            <person name="Lluch J."/>
            <person name="Castinel A."/>
            <person name="Donnadieu C."/>
            <person name="Desvignes T."/>
            <person name="Floi Bucao C."/>
            <person name="Jouanno E."/>
            <person name="Wen M."/>
            <person name="Mejri S."/>
            <person name="Dirks R."/>
            <person name="Jansen H."/>
            <person name="Henkel C."/>
            <person name="Chen W.J."/>
            <person name="Zahm M."/>
            <person name="Cabau C."/>
            <person name="Klopp C."/>
            <person name="Thompson A.W."/>
            <person name="Robinson-Rechavi M."/>
            <person name="Braasch I."/>
            <person name="Lecointre G."/>
            <person name="Bobe J."/>
            <person name="Postlethwait J.H."/>
            <person name="Berthelot C."/>
            <person name="Roest Crollius H."/>
            <person name="Guiguen Y."/>
        </authorList>
    </citation>
    <scope>NUCLEOTIDE SEQUENCE</scope>
    <source>
        <strain evidence="2">WJC10195</strain>
    </source>
</reference>
<feature type="region of interest" description="Disordered" evidence="1">
    <location>
        <begin position="62"/>
        <end position="107"/>
    </location>
</feature>
<name>A0A9Q1EL64_SYNKA</name>
<gene>
    <name evidence="2" type="ORF">SKAU_G00353680</name>
</gene>
<protein>
    <submittedName>
        <fullName evidence="2">Uncharacterized protein</fullName>
    </submittedName>
</protein>
<proteinExistence type="predicted"/>
<evidence type="ECO:0000313" key="2">
    <source>
        <dbReference type="EMBL" id="KAJ8340735.1"/>
    </source>
</evidence>
<dbReference type="EMBL" id="JAINUF010000016">
    <property type="protein sequence ID" value="KAJ8340735.1"/>
    <property type="molecule type" value="Genomic_DNA"/>
</dbReference>
<comment type="caution">
    <text evidence="2">The sequence shown here is derived from an EMBL/GenBank/DDBJ whole genome shotgun (WGS) entry which is preliminary data.</text>
</comment>